<dbReference type="AlphaFoldDB" id="A0A8J8MK54"/>
<dbReference type="PIRSF" id="PIRSF006593">
    <property type="entry name" value="UCP006593"/>
    <property type="match status" value="1"/>
</dbReference>
<dbReference type="InterPro" id="IPR002791">
    <property type="entry name" value="ARMT1-like_metal-bd"/>
</dbReference>
<dbReference type="Gene3D" id="3.40.50.10880">
    <property type="entry name" value="Uncharacterised protein PF01937, DUF89, domain 3"/>
    <property type="match status" value="1"/>
</dbReference>
<feature type="domain" description="Damage-control phosphatase ARMT1-like metal-binding" evidence="1">
    <location>
        <begin position="5"/>
        <end position="277"/>
    </location>
</feature>
<dbReference type="InterPro" id="IPR036075">
    <property type="entry name" value="ARMT-1-like_metal-bd_sf"/>
</dbReference>
<evidence type="ECO:0000313" key="2">
    <source>
        <dbReference type="EMBL" id="QUI23169.1"/>
    </source>
</evidence>
<dbReference type="SUPFAM" id="SSF111321">
    <property type="entry name" value="AF1104-like"/>
    <property type="match status" value="1"/>
</dbReference>
<dbReference type="Pfam" id="PF01937">
    <property type="entry name" value="ARMT1-like_dom"/>
    <property type="match status" value="1"/>
</dbReference>
<evidence type="ECO:0000259" key="1">
    <source>
        <dbReference type="Pfam" id="PF01937"/>
    </source>
</evidence>
<proteinExistence type="predicted"/>
<dbReference type="Gene3D" id="1.10.285.20">
    <property type="entry name" value="Uncharacterised protein PF01937, DUF89, domain 2"/>
    <property type="match status" value="1"/>
</dbReference>
<sequence length="296" mass="33672">MNSHVDCIACIVNKANELADKYITRKRDKYSFINKVLLEIAQTDEEKMAPYVISRVMRLLTDITGISDFYAEEKQLFNHQMLDMEEDIKRILSKADDCFLDTLKLAMAGNVVDFGAYSHMTIDRVKAIMEKTIDSSIEHDTYEKLLTALQDARTLVYLSDNTGEIVFDKLFLAEIKKKYPSLDIYLATRGKPALNDATEKDAYDVGIQEYATIINNGTDIPGTDLNEVSHAFKDKFNQADVIIAKGQGNFESLCGSGYNIFYLFLCKCAMMTKRMEKENLSPMFMHELSMVNPLAY</sequence>
<dbReference type="RefSeq" id="WP_212693848.1">
    <property type="nucleotide sequence ID" value="NZ_CP058649.1"/>
</dbReference>
<dbReference type="Proteomes" id="UP000683246">
    <property type="component" value="Chromosome"/>
</dbReference>
<dbReference type="EMBL" id="CP058649">
    <property type="protein sequence ID" value="QUI23169.1"/>
    <property type="molecule type" value="Genomic_DNA"/>
</dbReference>
<evidence type="ECO:0000313" key="3">
    <source>
        <dbReference type="Proteomes" id="UP000683246"/>
    </source>
</evidence>
<keyword evidence="3" id="KW-1185">Reference proteome</keyword>
<gene>
    <name evidence="2" type="ORF">HZI73_13105</name>
</gene>
<reference evidence="2" key="1">
    <citation type="submission" date="2020-07" db="EMBL/GenBank/DDBJ databases">
        <title>Vallitalea pronyensis genome.</title>
        <authorList>
            <person name="Postec A."/>
        </authorList>
    </citation>
    <scope>NUCLEOTIDE SEQUENCE</scope>
    <source>
        <strain evidence="2">FatNI3</strain>
    </source>
</reference>
<organism evidence="2 3">
    <name type="scientific">Vallitalea pronyensis</name>
    <dbReference type="NCBI Taxonomy" id="1348613"/>
    <lineage>
        <taxon>Bacteria</taxon>
        <taxon>Bacillati</taxon>
        <taxon>Bacillota</taxon>
        <taxon>Clostridia</taxon>
        <taxon>Lachnospirales</taxon>
        <taxon>Vallitaleaceae</taxon>
        <taxon>Vallitalea</taxon>
    </lineage>
</organism>
<accession>A0A8J8MK54</accession>
<dbReference type="KEGG" id="vpy:HZI73_13105"/>
<dbReference type="InterPro" id="IPR014444">
    <property type="entry name" value="PH1575-like"/>
</dbReference>
<name>A0A8J8MK54_9FIRM</name>
<protein>
    <submittedName>
        <fullName evidence="2">DUF89 family protein</fullName>
    </submittedName>
</protein>